<reference evidence="3" key="1">
    <citation type="submission" date="2023-07" db="EMBL/GenBank/DDBJ databases">
        <authorList>
            <consortium name="CYATHOMIX"/>
        </authorList>
    </citation>
    <scope>NUCLEOTIDE SEQUENCE</scope>
    <source>
        <strain evidence="3">N/A</strain>
    </source>
</reference>
<evidence type="ECO:0000313" key="3">
    <source>
        <dbReference type="EMBL" id="CAJ0593909.1"/>
    </source>
</evidence>
<dbReference type="AlphaFoldDB" id="A0AA36GKT2"/>
<dbReference type="EMBL" id="CATQJL010000112">
    <property type="protein sequence ID" value="CAJ0593909.1"/>
    <property type="molecule type" value="Genomic_DNA"/>
</dbReference>
<keyword evidence="2" id="KW-0472">Membrane</keyword>
<sequence>MRVKRMPRRGIFNDVRESGTARLIFQKDEVLMVDLSKVVMRSDPKQEIEHVQKNVDGDRKSVQRAVCYNFAIGVLVTLLLLSVPVAEAGYIPSEDDSPINMVLNKLGFALLALAPARPAKSSAPESRQPLIVNPHHRPRSA</sequence>
<evidence type="ECO:0000256" key="2">
    <source>
        <dbReference type="SAM" id="Phobius"/>
    </source>
</evidence>
<gene>
    <name evidence="3" type="ORF">CYNAS_LOCUS5892</name>
</gene>
<protein>
    <submittedName>
        <fullName evidence="3">Uncharacterized protein</fullName>
    </submittedName>
</protein>
<organism evidence="3 4">
    <name type="scientific">Cylicocyclus nassatus</name>
    <name type="common">Nematode worm</name>
    <dbReference type="NCBI Taxonomy" id="53992"/>
    <lineage>
        <taxon>Eukaryota</taxon>
        <taxon>Metazoa</taxon>
        <taxon>Ecdysozoa</taxon>
        <taxon>Nematoda</taxon>
        <taxon>Chromadorea</taxon>
        <taxon>Rhabditida</taxon>
        <taxon>Rhabditina</taxon>
        <taxon>Rhabditomorpha</taxon>
        <taxon>Strongyloidea</taxon>
        <taxon>Strongylidae</taxon>
        <taxon>Cylicocyclus</taxon>
    </lineage>
</organism>
<dbReference type="Proteomes" id="UP001176961">
    <property type="component" value="Unassembled WGS sequence"/>
</dbReference>
<keyword evidence="2" id="KW-1133">Transmembrane helix</keyword>
<feature type="transmembrane region" description="Helical" evidence="2">
    <location>
        <begin position="66"/>
        <end position="86"/>
    </location>
</feature>
<proteinExistence type="predicted"/>
<keyword evidence="2" id="KW-0812">Transmembrane</keyword>
<comment type="caution">
    <text evidence="3">The sequence shown here is derived from an EMBL/GenBank/DDBJ whole genome shotgun (WGS) entry which is preliminary data.</text>
</comment>
<evidence type="ECO:0000256" key="1">
    <source>
        <dbReference type="SAM" id="MobiDB-lite"/>
    </source>
</evidence>
<name>A0AA36GKT2_CYLNA</name>
<feature type="region of interest" description="Disordered" evidence="1">
    <location>
        <begin position="120"/>
        <end position="141"/>
    </location>
</feature>
<accession>A0AA36GKT2</accession>
<evidence type="ECO:0000313" key="4">
    <source>
        <dbReference type="Proteomes" id="UP001176961"/>
    </source>
</evidence>
<keyword evidence="4" id="KW-1185">Reference proteome</keyword>